<organism evidence="8">
    <name type="scientific">Flexilinea flocculi</name>
    <dbReference type="NCBI Taxonomy" id="1678840"/>
    <lineage>
        <taxon>Bacteria</taxon>
        <taxon>Bacillati</taxon>
        <taxon>Chloroflexota</taxon>
        <taxon>Anaerolineae</taxon>
        <taxon>Anaerolineales</taxon>
        <taxon>Anaerolineaceae</taxon>
        <taxon>Flexilinea</taxon>
    </lineage>
</organism>
<evidence type="ECO:0000256" key="3">
    <source>
        <dbReference type="ARBA" id="ARBA00022475"/>
    </source>
</evidence>
<dbReference type="InterPro" id="IPR003370">
    <property type="entry name" value="Chromate_transpt"/>
</dbReference>
<evidence type="ECO:0000256" key="2">
    <source>
        <dbReference type="ARBA" id="ARBA00005262"/>
    </source>
</evidence>
<gene>
    <name evidence="8" type="ORF">ATC1_131105</name>
</gene>
<comment type="similarity">
    <text evidence="2">Belongs to the chromate ion transporter (CHR) (TC 2.A.51) family.</text>
</comment>
<dbReference type="STRING" id="1678840.ATC1_131105"/>
<keyword evidence="9" id="KW-1185">Reference proteome</keyword>
<evidence type="ECO:0000256" key="6">
    <source>
        <dbReference type="ARBA" id="ARBA00023136"/>
    </source>
</evidence>
<keyword evidence="6 7" id="KW-0472">Membrane</keyword>
<dbReference type="EMBL" id="DF968181">
    <property type="protein sequence ID" value="GAP41123.1"/>
    <property type="molecule type" value="Genomic_DNA"/>
</dbReference>
<dbReference type="Pfam" id="PF02417">
    <property type="entry name" value="Chromate_transp"/>
    <property type="match status" value="1"/>
</dbReference>
<feature type="transmembrane region" description="Helical" evidence="7">
    <location>
        <begin position="144"/>
        <end position="165"/>
    </location>
</feature>
<evidence type="ECO:0000256" key="7">
    <source>
        <dbReference type="SAM" id="Phobius"/>
    </source>
</evidence>
<feature type="transmembrane region" description="Helical" evidence="7">
    <location>
        <begin position="73"/>
        <end position="99"/>
    </location>
</feature>
<evidence type="ECO:0000313" key="8">
    <source>
        <dbReference type="EMBL" id="GAP41123.1"/>
    </source>
</evidence>
<comment type="subcellular location">
    <subcellularLocation>
        <location evidence="1">Cell membrane</location>
        <topology evidence="1">Multi-pass membrane protein</topology>
    </subcellularLocation>
</comment>
<dbReference type="InterPro" id="IPR052518">
    <property type="entry name" value="CHR_Transporter"/>
</dbReference>
<keyword evidence="4 7" id="KW-0812">Transmembrane</keyword>
<accession>A0A0S7BX69</accession>
<dbReference type="GO" id="GO:0005886">
    <property type="term" value="C:plasma membrane"/>
    <property type="evidence" value="ECO:0007669"/>
    <property type="project" value="UniProtKB-SubCell"/>
</dbReference>
<proteinExistence type="inferred from homology"/>
<feature type="transmembrane region" description="Helical" evidence="7">
    <location>
        <begin position="106"/>
        <end position="124"/>
    </location>
</feature>
<feature type="transmembrane region" description="Helical" evidence="7">
    <location>
        <begin position="7"/>
        <end position="26"/>
    </location>
</feature>
<name>A0A0S7BX69_9CHLR</name>
<dbReference type="OrthoDB" id="9788907at2"/>
<dbReference type="RefSeq" id="WP_062281709.1">
    <property type="nucleotide sequence ID" value="NZ_DF968181.1"/>
</dbReference>
<reference evidence="8" key="1">
    <citation type="journal article" date="2015" name="Genome Announc.">
        <title>Draft Genome Sequence of Anaerolineae Strain TC1, a Novel Isolate from a Methanogenic Wastewater Treatment System.</title>
        <authorList>
            <person name="Matsuura N."/>
            <person name="Tourlousse D.M."/>
            <person name="Sun L."/>
            <person name="Toyonaga M."/>
            <person name="Kuroda K."/>
            <person name="Ohashi A."/>
            <person name="Cruz R."/>
            <person name="Yamaguchi T."/>
            <person name="Sekiguchi Y."/>
        </authorList>
    </citation>
    <scope>NUCLEOTIDE SEQUENCE [LARGE SCALE GENOMIC DNA]</scope>
    <source>
        <strain evidence="8">TC1</strain>
    </source>
</reference>
<feature type="transmembrane region" description="Helical" evidence="7">
    <location>
        <begin position="172"/>
        <end position="189"/>
    </location>
</feature>
<sequence length="190" mass="20106">MDRIITLFLMFFKIGLTSFGGGYGMMSMIMDEGHRLVGLTKAEFADMTALDLVSSGPVAVNGATYVGYIKGGFWGALFATIGCVLPSVIICTMVIIFLSNFNQSKIVKGLFVGITPACGGLLLYTTVSLSKSVFFNADSLTEVIHAPITTMMVSMAAITGAAIVADLKFKINPAYLTLAGALLGMLFLSK</sequence>
<keyword evidence="5 7" id="KW-1133">Transmembrane helix</keyword>
<dbReference type="Proteomes" id="UP000053370">
    <property type="component" value="Unassembled WGS sequence"/>
</dbReference>
<evidence type="ECO:0000256" key="1">
    <source>
        <dbReference type="ARBA" id="ARBA00004651"/>
    </source>
</evidence>
<dbReference type="AlphaFoldDB" id="A0A0S7BX69"/>
<evidence type="ECO:0000256" key="4">
    <source>
        <dbReference type="ARBA" id="ARBA00022692"/>
    </source>
</evidence>
<evidence type="ECO:0000256" key="5">
    <source>
        <dbReference type="ARBA" id="ARBA00022989"/>
    </source>
</evidence>
<protein>
    <submittedName>
        <fullName evidence="8">Chromate transport protein ChrA</fullName>
    </submittedName>
</protein>
<dbReference type="PANTHER" id="PTHR43663:SF1">
    <property type="entry name" value="CHROMATE TRANSPORTER"/>
    <property type="match status" value="1"/>
</dbReference>
<dbReference type="GO" id="GO:0015109">
    <property type="term" value="F:chromate transmembrane transporter activity"/>
    <property type="evidence" value="ECO:0007669"/>
    <property type="project" value="InterPro"/>
</dbReference>
<keyword evidence="3" id="KW-1003">Cell membrane</keyword>
<evidence type="ECO:0000313" key="9">
    <source>
        <dbReference type="Proteomes" id="UP000053370"/>
    </source>
</evidence>
<dbReference type="PANTHER" id="PTHR43663">
    <property type="entry name" value="CHROMATE TRANSPORT PROTEIN-RELATED"/>
    <property type="match status" value="1"/>
</dbReference>